<keyword evidence="2" id="KW-1185">Reference proteome</keyword>
<evidence type="ECO:0000313" key="1">
    <source>
        <dbReference type="EMBL" id="KAJ4713411.1"/>
    </source>
</evidence>
<sequence length="476" mass="54839">MDGKSSKLKVENQDGEDRISSLPDSVLCHILSYLPTKTAMATCILSSRWKLVWTSLPNLCLDDRLLLEYKRTQHLSDVTSATFENFVNRVFLLHPPVDLNKFFLHCFKLRDWTCFNFWVSAAIMRNVRDMELNLEHHDRVELPESIYTSKTLEVLKLDSDFTFKIPASGICLPSLKIFRVVMRYPRNNLIEKLFSNCPALEDLSIMGYLHGADMVAFNISSLTLKRLSLVFEDVDEFSYTEHLVVIEAPNLEHLFIRDCPLVSYLVHKPHALMKVVVNFYYESLIDFDPPDFPDQSVVQLLEGVTNAKFLSLSKGTIAALDSADLDFFPLFSNLTCLEVDIKYGWRLFPIILSSMPNLESLVFEKDIGVECEWTGQQFMPDCLNQDVGVESGWTEPSFVPHCLRSNIKTIEIRRFEGKKSQVKLIKYLLKNGEVLNSFMVTFHKKLSRKSGLKDKIARKLWKFEKGSRTCELKVFI</sequence>
<dbReference type="Proteomes" id="UP001164539">
    <property type="component" value="Chromosome 8"/>
</dbReference>
<evidence type="ECO:0000313" key="2">
    <source>
        <dbReference type="Proteomes" id="UP001164539"/>
    </source>
</evidence>
<organism evidence="1 2">
    <name type="scientific">Melia azedarach</name>
    <name type="common">Chinaberry tree</name>
    <dbReference type="NCBI Taxonomy" id="155640"/>
    <lineage>
        <taxon>Eukaryota</taxon>
        <taxon>Viridiplantae</taxon>
        <taxon>Streptophyta</taxon>
        <taxon>Embryophyta</taxon>
        <taxon>Tracheophyta</taxon>
        <taxon>Spermatophyta</taxon>
        <taxon>Magnoliopsida</taxon>
        <taxon>eudicotyledons</taxon>
        <taxon>Gunneridae</taxon>
        <taxon>Pentapetalae</taxon>
        <taxon>rosids</taxon>
        <taxon>malvids</taxon>
        <taxon>Sapindales</taxon>
        <taxon>Meliaceae</taxon>
        <taxon>Melia</taxon>
    </lineage>
</organism>
<proteinExistence type="predicted"/>
<gene>
    <name evidence="1" type="ORF">OWV82_015507</name>
</gene>
<reference evidence="1 2" key="1">
    <citation type="journal article" date="2023" name="Science">
        <title>Complex scaffold remodeling in plant triterpene biosynthesis.</title>
        <authorList>
            <person name="De La Pena R."/>
            <person name="Hodgson H."/>
            <person name="Liu J.C."/>
            <person name="Stephenson M.J."/>
            <person name="Martin A.C."/>
            <person name="Owen C."/>
            <person name="Harkess A."/>
            <person name="Leebens-Mack J."/>
            <person name="Jimenez L.E."/>
            <person name="Osbourn A."/>
            <person name="Sattely E.S."/>
        </authorList>
    </citation>
    <scope>NUCLEOTIDE SEQUENCE [LARGE SCALE GENOMIC DNA]</scope>
    <source>
        <strain evidence="2">cv. JPN11</strain>
        <tissue evidence="1">Leaf</tissue>
    </source>
</reference>
<comment type="caution">
    <text evidence="1">The sequence shown here is derived from an EMBL/GenBank/DDBJ whole genome shotgun (WGS) entry which is preliminary data.</text>
</comment>
<name>A0ACC1XPR5_MELAZ</name>
<dbReference type="EMBL" id="CM051401">
    <property type="protein sequence ID" value="KAJ4713411.1"/>
    <property type="molecule type" value="Genomic_DNA"/>
</dbReference>
<accession>A0ACC1XPR5</accession>
<protein>
    <submittedName>
        <fullName evidence="1">F-box protein</fullName>
    </submittedName>
</protein>